<organism evidence="3">
    <name type="scientific">Cuerna arida</name>
    <dbReference type="NCBI Taxonomy" id="1464854"/>
    <lineage>
        <taxon>Eukaryota</taxon>
        <taxon>Metazoa</taxon>
        <taxon>Ecdysozoa</taxon>
        <taxon>Arthropoda</taxon>
        <taxon>Hexapoda</taxon>
        <taxon>Insecta</taxon>
        <taxon>Pterygota</taxon>
        <taxon>Neoptera</taxon>
        <taxon>Paraneoptera</taxon>
        <taxon>Hemiptera</taxon>
        <taxon>Auchenorrhyncha</taxon>
        <taxon>Membracoidea</taxon>
        <taxon>Cicadellidae</taxon>
        <taxon>Cicadellinae</taxon>
        <taxon>Proconiini</taxon>
        <taxon>Cuerna</taxon>
    </lineage>
</organism>
<dbReference type="GO" id="GO:0008270">
    <property type="term" value="F:zinc ion binding"/>
    <property type="evidence" value="ECO:0007669"/>
    <property type="project" value="UniProtKB-KW"/>
</dbReference>
<evidence type="ECO:0000259" key="2">
    <source>
        <dbReference type="PROSITE" id="PS50157"/>
    </source>
</evidence>
<keyword evidence="1" id="KW-0862">Zinc</keyword>
<dbReference type="EMBL" id="GECZ01008419">
    <property type="protein sequence ID" value="JAS61350.1"/>
    <property type="molecule type" value="Transcribed_RNA"/>
</dbReference>
<keyword evidence="1" id="KW-0863">Zinc-finger</keyword>
<gene>
    <name evidence="3" type="ORF">g.1103</name>
</gene>
<reference evidence="3" key="1">
    <citation type="submission" date="2015-11" db="EMBL/GenBank/DDBJ databases">
        <title>De novo transcriptome assembly of four potential Pierce s Disease insect vectors from Arizona vineyards.</title>
        <authorList>
            <person name="Tassone E.E."/>
        </authorList>
    </citation>
    <scope>NUCLEOTIDE SEQUENCE</scope>
</reference>
<dbReference type="InterPro" id="IPR013087">
    <property type="entry name" value="Znf_C2H2_type"/>
</dbReference>
<keyword evidence="1" id="KW-0479">Metal-binding</keyword>
<feature type="non-terminal residue" evidence="3">
    <location>
        <position position="1"/>
    </location>
</feature>
<protein>
    <recommendedName>
        <fullName evidence="2">C2H2-type domain-containing protein</fullName>
    </recommendedName>
</protein>
<dbReference type="SMART" id="SM00355">
    <property type="entry name" value="ZnF_C2H2"/>
    <property type="match status" value="2"/>
</dbReference>
<dbReference type="PROSITE" id="PS50157">
    <property type="entry name" value="ZINC_FINGER_C2H2_2"/>
    <property type="match status" value="1"/>
</dbReference>
<dbReference type="PROSITE" id="PS00028">
    <property type="entry name" value="ZINC_FINGER_C2H2_1"/>
    <property type="match status" value="2"/>
</dbReference>
<evidence type="ECO:0000256" key="1">
    <source>
        <dbReference type="PROSITE-ProRule" id="PRU00042"/>
    </source>
</evidence>
<sequence length="190" mass="22547">CSELIQIGLLRLHRKFHCGKVSNDVQWKIVDGRRTVCLRCNKRRISSFIEFHANYMCGKQPITVQCFYCNALLESYMRLLSHMKTKHNKRHKLMDLISILPEADDVSKNATENLTKIVRHFFCESESPIGESDKEQNQLFLLKPEKVDEKYRCFYCEHDFTYICEVLDHMELIHNKQHNTYEVLKEAMKS</sequence>
<name>A0A1B6GG07_9HEMI</name>
<proteinExistence type="predicted"/>
<accession>A0A1B6GG07</accession>
<evidence type="ECO:0000313" key="3">
    <source>
        <dbReference type="EMBL" id="JAS61350.1"/>
    </source>
</evidence>
<dbReference type="AlphaFoldDB" id="A0A1B6GG07"/>
<feature type="domain" description="C2H2-type" evidence="2">
    <location>
        <begin position="151"/>
        <end position="179"/>
    </location>
</feature>